<organism evidence="2 3">
    <name type="scientific">Pteropus alecto</name>
    <name type="common">Black flying fox</name>
    <dbReference type="NCBI Taxonomy" id="9402"/>
    <lineage>
        <taxon>Eukaryota</taxon>
        <taxon>Metazoa</taxon>
        <taxon>Chordata</taxon>
        <taxon>Craniata</taxon>
        <taxon>Vertebrata</taxon>
        <taxon>Euteleostomi</taxon>
        <taxon>Mammalia</taxon>
        <taxon>Eutheria</taxon>
        <taxon>Laurasiatheria</taxon>
        <taxon>Chiroptera</taxon>
        <taxon>Yinpterochiroptera</taxon>
        <taxon>Pteropodoidea</taxon>
        <taxon>Pteropodidae</taxon>
        <taxon>Pteropodinae</taxon>
        <taxon>Pteropus</taxon>
    </lineage>
</organism>
<dbReference type="InterPro" id="IPR026082">
    <property type="entry name" value="ABCA"/>
</dbReference>
<dbReference type="GO" id="GO:0005319">
    <property type="term" value="F:lipid transporter activity"/>
    <property type="evidence" value="ECO:0007669"/>
    <property type="project" value="TreeGrafter"/>
</dbReference>
<keyword evidence="2" id="KW-0547">Nucleotide-binding</keyword>
<proteinExistence type="predicted"/>
<protein>
    <submittedName>
        <fullName evidence="2">ATP-binding cassette sub-family A member 3</fullName>
    </submittedName>
</protein>
<keyword evidence="3" id="KW-1185">Reference proteome</keyword>
<evidence type="ECO:0000313" key="2">
    <source>
        <dbReference type="EMBL" id="ELK10773.1"/>
    </source>
</evidence>
<dbReference type="EMBL" id="KB030715">
    <property type="protein sequence ID" value="ELK10773.1"/>
    <property type="molecule type" value="Genomic_DNA"/>
</dbReference>
<feature type="domain" description="ABC transporter" evidence="1">
    <location>
        <begin position="97"/>
        <end position="289"/>
    </location>
</feature>
<dbReference type="GO" id="GO:0016887">
    <property type="term" value="F:ATP hydrolysis activity"/>
    <property type="evidence" value="ECO:0007669"/>
    <property type="project" value="InterPro"/>
</dbReference>
<dbReference type="InterPro" id="IPR027417">
    <property type="entry name" value="P-loop_NTPase"/>
</dbReference>
<dbReference type="GO" id="GO:0005524">
    <property type="term" value="F:ATP binding"/>
    <property type="evidence" value="ECO:0007669"/>
    <property type="project" value="UniProtKB-KW"/>
</dbReference>
<dbReference type="InParanoid" id="L5KJR0"/>
<sequence>MVEANLEKLREKNPLVLKEVSKDRKKEGYLRELGSQFVETEERKLILLGLAAKRRRQVQAWAHLSAPEPQGQLGPIPEPCATSTGGSRQLTADLFTVYLLSYVYKVYAKKVPPLAVNKISFTVQAEECFGLLGLNGAGKTSVLKLMTGKETITSGDAFVKGLSISSHLGKVRQWVGYCPQADALLDHMTGRETLVMYARLRGIPERHINACVDQILDELFINTNADQLVNSYSGGNKRKLSTGIALLGEPAVIFLDEPTTGMDPMARRLLWGTVTRVRKSGKAIVITSHR</sequence>
<evidence type="ECO:0000259" key="1">
    <source>
        <dbReference type="PROSITE" id="PS50893"/>
    </source>
</evidence>
<dbReference type="SUPFAM" id="SSF52540">
    <property type="entry name" value="P-loop containing nucleoside triphosphate hydrolases"/>
    <property type="match status" value="1"/>
</dbReference>
<dbReference type="PANTHER" id="PTHR19229">
    <property type="entry name" value="ATP-BINDING CASSETTE TRANSPORTER SUBFAMILY A ABCA"/>
    <property type="match status" value="1"/>
</dbReference>
<dbReference type="CDD" id="cd03263">
    <property type="entry name" value="ABC_subfamily_A"/>
    <property type="match status" value="1"/>
</dbReference>
<dbReference type="PANTHER" id="PTHR19229:SF117">
    <property type="entry name" value="ATP-BINDING CASSETTE SUB-FAMILY A MEMBER 17"/>
    <property type="match status" value="1"/>
</dbReference>
<gene>
    <name evidence="2" type="ORF">PAL_GLEAN10011681</name>
</gene>
<dbReference type="Gene3D" id="3.40.50.300">
    <property type="entry name" value="P-loop containing nucleotide triphosphate hydrolases"/>
    <property type="match status" value="1"/>
</dbReference>
<dbReference type="AlphaFoldDB" id="L5KJR0"/>
<dbReference type="GO" id="GO:0016020">
    <property type="term" value="C:membrane"/>
    <property type="evidence" value="ECO:0007669"/>
    <property type="project" value="InterPro"/>
</dbReference>
<dbReference type="InterPro" id="IPR003439">
    <property type="entry name" value="ABC_transporter-like_ATP-bd"/>
</dbReference>
<dbReference type="Proteomes" id="UP000010552">
    <property type="component" value="Unassembled WGS sequence"/>
</dbReference>
<dbReference type="eggNOG" id="KOG0059">
    <property type="taxonomic scope" value="Eukaryota"/>
</dbReference>
<reference evidence="3" key="1">
    <citation type="journal article" date="2013" name="Science">
        <title>Comparative analysis of bat genomes provides insight into the evolution of flight and immunity.</title>
        <authorList>
            <person name="Zhang G."/>
            <person name="Cowled C."/>
            <person name="Shi Z."/>
            <person name="Huang Z."/>
            <person name="Bishop-Lilly K.A."/>
            <person name="Fang X."/>
            <person name="Wynne J.W."/>
            <person name="Xiong Z."/>
            <person name="Baker M.L."/>
            <person name="Zhao W."/>
            <person name="Tachedjian M."/>
            <person name="Zhu Y."/>
            <person name="Zhou P."/>
            <person name="Jiang X."/>
            <person name="Ng J."/>
            <person name="Yang L."/>
            <person name="Wu L."/>
            <person name="Xiao J."/>
            <person name="Feng Y."/>
            <person name="Chen Y."/>
            <person name="Sun X."/>
            <person name="Zhang Y."/>
            <person name="Marsh G.A."/>
            <person name="Crameri G."/>
            <person name="Broder C.C."/>
            <person name="Frey K.G."/>
            <person name="Wang L.F."/>
            <person name="Wang J."/>
        </authorList>
    </citation>
    <scope>NUCLEOTIDE SEQUENCE [LARGE SCALE GENOMIC DNA]</scope>
</reference>
<name>L5KJR0_PTEAL</name>
<evidence type="ECO:0000313" key="3">
    <source>
        <dbReference type="Proteomes" id="UP000010552"/>
    </source>
</evidence>
<accession>L5KJR0</accession>
<dbReference type="GO" id="GO:0140359">
    <property type="term" value="F:ABC-type transporter activity"/>
    <property type="evidence" value="ECO:0007669"/>
    <property type="project" value="InterPro"/>
</dbReference>
<dbReference type="PROSITE" id="PS50893">
    <property type="entry name" value="ABC_TRANSPORTER_2"/>
    <property type="match status" value="1"/>
</dbReference>
<dbReference type="STRING" id="9402.L5KJR0"/>
<dbReference type="Pfam" id="PF00005">
    <property type="entry name" value="ABC_tran"/>
    <property type="match status" value="1"/>
</dbReference>
<keyword evidence="2" id="KW-0067">ATP-binding</keyword>